<accession>A0AAF0F552</accession>
<dbReference type="EMBL" id="CP119964">
    <property type="protein sequence ID" value="WFD40757.1"/>
    <property type="molecule type" value="Genomic_DNA"/>
</dbReference>
<gene>
    <name evidence="2" type="ORF">MJAP1_003746</name>
</gene>
<sequence>MADAACCDMICWSLPSWKNDKPLPKDDYAQEAQQRQLERNANQRLYDEEANINSSQAYPPAQTMAVPASDAKTPAVAPPTY</sequence>
<organism evidence="2 3">
    <name type="scientific">Malassezia japonica</name>
    <dbReference type="NCBI Taxonomy" id="223818"/>
    <lineage>
        <taxon>Eukaryota</taxon>
        <taxon>Fungi</taxon>
        <taxon>Dikarya</taxon>
        <taxon>Basidiomycota</taxon>
        <taxon>Ustilaginomycotina</taxon>
        <taxon>Malasseziomycetes</taxon>
        <taxon>Malasseziales</taxon>
        <taxon>Malasseziaceae</taxon>
        <taxon>Malassezia</taxon>
    </lineage>
</organism>
<proteinExistence type="predicted"/>
<evidence type="ECO:0000256" key="1">
    <source>
        <dbReference type="SAM" id="MobiDB-lite"/>
    </source>
</evidence>
<evidence type="ECO:0000313" key="2">
    <source>
        <dbReference type="EMBL" id="WFD40757.1"/>
    </source>
</evidence>
<dbReference type="GeneID" id="85227397"/>
<dbReference type="RefSeq" id="XP_060123654.1">
    <property type="nucleotide sequence ID" value="XM_060267671.1"/>
</dbReference>
<keyword evidence="3" id="KW-1185">Reference proteome</keyword>
<dbReference type="AlphaFoldDB" id="A0AAF0F552"/>
<evidence type="ECO:0000313" key="3">
    <source>
        <dbReference type="Proteomes" id="UP001217754"/>
    </source>
</evidence>
<dbReference type="Proteomes" id="UP001217754">
    <property type="component" value="Chromosome 7"/>
</dbReference>
<name>A0AAF0F552_9BASI</name>
<reference evidence="2" key="1">
    <citation type="submission" date="2023-03" db="EMBL/GenBank/DDBJ databases">
        <title>Mating type loci evolution in Malassezia.</title>
        <authorList>
            <person name="Coelho M.A."/>
        </authorList>
    </citation>
    <scope>NUCLEOTIDE SEQUENCE</scope>
    <source>
        <strain evidence="2">CBS 9431</strain>
    </source>
</reference>
<feature type="region of interest" description="Disordered" evidence="1">
    <location>
        <begin position="53"/>
        <end position="81"/>
    </location>
</feature>
<protein>
    <submittedName>
        <fullName evidence="2">Uncharacterized protein</fullName>
    </submittedName>
</protein>